<evidence type="ECO:0000313" key="1">
    <source>
        <dbReference type="EMBL" id="TYI77180.1"/>
    </source>
</evidence>
<keyword evidence="2" id="KW-1185">Reference proteome</keyword>
<sequence length="49" mass="5560">MEPLLASDASISTSLNLALDQLMSNIRLLETSLELKTKDEMIKREDRII</sequence>
<accession>A0A5D2UKR5</accession>
<protein>
    <submittedName>
        <fullName evidence="1">Uncharacterized protein</fullName>
    </submittedName>
</protein>
<proteinExistence type="predicted"/>
<dbReference type="EMBL" id="CM017654">
    <property type="protein sequence ID" value="TYI77180.1"/>
    <property type="molecule type" value="Genomic_DNA"/>
</dbReference>
<reference evidence="1 2" key="1">
    <citation type="submission" date="2019-07" db="EMBL/GenBank/DDBJ databases">
        <title>WGS assembly of Gossypium mustelinum.</title>
        <authorList>
            <person name="Chen Z.J."/>
            <person name="Sreedasyam A."/>
            <person name="Ando A."/>
            <person name="Song Q."/>
            <person name="De L."/>
            <person name="Hulse-Kemp A."/>
            <person name="Ding M."/>
            <person name="Ye W."/>
            <person name="Kirkbride R."/>
            <person name="Jenkins J."/>
            <person name="Plott C."/>
            <person name="Lovell J."/>
            <person name="Lin Y.-M."/>
            <person name="Vaughn R."/>
            <person name="Liu B."/>
            <person name="Li W."/>
            <person name="Simpson S."/>
            <person name="Scheffler B."/>
            <person name="Saski C."/>
            <person name="Grover C."/>
            <person name="Hu G."/>
            <person name="Conover J."/>
            <person name="Carlson J."/>
            <person name="Shu S."/>
            <person name="Boston L."/>
            <person name="Williams M."/>
            <person name="Peterson D."/>
            <person name="Mcgee K."/>
            <person name="Jones D."/>
            <person name="Wendel J."/>
            <person name="Stelly D."/>
            <person name="Grimwood J."/>
            <person name="Schmutz J."/>
        </authorList>
    </citation>
    <scope>NUCLEOTIDE SEQUENCE [LARGE SCALE GENOMIC DNA]</scope>
    <source>
        <strain evidence="1">1408120.09</strain>
    </source>
</reference>
<name>A0A5D2UKR5_GOSMU</name>
<dbReference type="Proteomes" id="UP000323597">
    <property type="component" value="Chromosome D06"/>
</dbReference>
<organism evidence="1 2">
    <name type="scientific">Gossypium mustelinum</name>
    <name type="common">Cotton</name>
    <name type="synonym">Gossypium caicoense</name>
    <dbReference type="NCBI Taxonomy" id="34275"/>
    <lineage>
        <taxon>Eukaryota</taxon>
        <taxon>Viridiplantae</taxon>
        <taxon>Streptophyta</taxon>
        <taxon>Embryophyta</taxon>
        <taxon>Tracheophyta</taxon>
        <taxon>Spermatophyta</taxon>
        <taxon>Magnoliopsida</taxon>
        <taxon>eudicotyledons</taxon>
        <taxon>Gunneridae</taxon>
        <taxon>Pentapetalae</taxon>
        <taxon>rosids</taxon>
        <taxon>malvids</taxon>
        <taxon>Malvales</taxon>
        <taxon>Malvaceae</taxon>
        <taxon>Malvoideae</taxon>
        <taxon>Gossypium</taxon>
    </lineage>
</organism>
<evidence type="ECO:0000313" key="2">
    <source>
        <dbReference type="Proteomes" id="UP000323597"/>
    </source>
</evidence>
<dbReference type="AlphaFoldDB" id="A0A5D2UKR5"/>
<gene>
    <name evidence="1" type="ORF">E1A91_D06G128000v1</name>
</gene>